<dbReference type="Gene3D" id="3.40.50.150">
    <property type="entry name" value="Vaccinia Virus protein VP39"/>
    <property type="match status" value="1"/>
</dbReference>
<dbReference type="SUPFAM" id="SSF53335">
    <property type="entry name" value="S-adenosyl-L-methionine-dependent methyltransferases"/>
    <property type="match status" value="1"/>
</dbReference>
<comment type="caution">
    <text evidence="2">The sequence shown here is derived from an EMBL/GenBank/DDBJ whole genome shotgun (WGS) entry which is preliminary data.</text>
</comment>
<dbReference type="PANTHER" id="PTHR43591">
    <property type="entry name" value="METHYLTRANSFERASE"/>
    <property type="match status" value="1"/>
</dbReference>
<evidence type="ECO:0000259" key="1">
    <source>
        <dbReference type="Pfam" id="PF13649"/>
    </source>
</evidence>
<dbReference type="PANTHER" id="PTHR43591:SF24">
    <property type="entry name" value="2-METHOXY-6-POLYPRENYL-1,4-BENZOQUINOL METHYLASE, MITOCHONDRIAL"/>
    <property type="match status" value="1"/>
</dbReference>
<gene>
    <name evidence="2" type="ORF">F1721_32540</name>
</gene>
<dbReference type="EMBL" id="VWPH01000020">
    <property type="protein sequence ID" value="KAA5825884.1"/>
    <property type="molecule type" value="Genomic_DNA"/>
</dbReference>
<dbReference type="InterPro" id="IPR029063">
    <property type="entry name" value="SAM-dependent_MTases_sf"/>
</dbReference>
<reference evidence="2 3" key="1">
    <citation type="submission" date="2019-09" db="EMBL/GenBank/DDBJ databases">
        <title>Draft genome sequence of the thermophilic Saccharopolyspora hirsuta VKM Ac-666T.</title>
        <authorList>
            <person name="Lobastova T.G."/>
            <person name="Fokina V."/>
            <person name="Bragin E.Y."/>
            <person name="Shtratnikova V.Y."/>
            <person name="Starodumova I.P."/>
            <person name="Tarlachkov S.V."/>
            <person name="Donova M.V."/>
        </authorList>
    </citation>
    <scope>NUCLEOTIDE SEQUENCE [LARGE SCALE GENOMIC DNA]</scope>
    <source>
        <strain evidence="2 3">VKM Ac-666</strain>
    </source>
</reference>
<feature type="domain" description="Methyltransferase" evidence="1">
    <location>
        <begin position="39"/>
        <end position="133"/>
    </location>
</feature>
<sequence>MTDLDWAAMADVLELEGEAHQPYVQQALAELAQLEPQRIMDVGSGPGVAACQLAAAFPEAEVTAVDGSPELLARAEQRAERLGVELRTRVAEFPDGLGELGTADLIWTAQAVHHVGDQQDALNRLARLLTPGGVLAVVEGGLPARWLPHDLGFGRPGLQTRIDAAMSERFNQMRAELPGSVATVETWADMLRTAGLDGTRSRTFLVDRPAPLADGARRWLRGTVERYRHGLQDHLDAEDLATLDRLLDPADPLGLDQRPDVFLLTAKTVHFGRKPS</sequence>
<dbReference type="GO" id="GO:0008168">
    <property type="term" value="F:methyltransferase activity"/>
    <property type="evidence" value="ECO:0007669"/>
    <property type="project" value="UniProtKB-KW"/>
</dbReference>
<keyword evidence="3" id="KW-1185">Reference proteome</keyword>
<dbReference type="CDD" id="cd02440">
    <property type="entry name" value="AdoMet_MTases"/>
    <property type="match status" value="1"/>
</dbReference>
<keyword evidence="2" id="KW-0489">Methyltransferase</keyword>
<dbReference type="AlphaFoldDB" id="A0A5M7BEA5"/>
<accession>A0A5M7BEA5</accession>
<proteinExistence type="predicted"/>
<dbReference type="SMR" id="A0A5M7BEA5"/>
<evidence type="ECO:0000313" key="3">
    <source>
        <dbReference type="Proteomes" id="UP000323946"/>
    </source>
</evidence>
<dbReference type="Proteomes" id="UP000323946">
    <property type="component" value="Unassembled WGS sequence"/>
</dbReference>
<evidence type="ECO:0000313" key="2">
    <source>
        <dbReference type="EMBL" id="KAA5825884.1"/>
    </source>
</evidence>
<dbReference type="InterPro" id="IPR041698">
    <property type="entry name" value="Methyltransf_25"/>
</dbReference>
<organism evidence="2 3">
    <name type="scientific">Saccharopolyspora hirsuta</name>
    <dbReference type="NCBI Taxonomy" id="1837"/>
    <lineage>
        <taxon>Bacteria</taxon>
        <taxon>Bacillati</taxon>
        <taxon>Actinomycetota</taxon>
        <taxon>Actinomycetes</taxon>
        <taxon>Pseudonocardiales</taxon>
        <taxon>Pseudonocardiaceae</taxon>
        <taxon>Saccharopolyspora</taxon>
    </lineage>
</organism>
<dbReference type="GO" id="GO:0032259">
    <property type="term" value="P:methylation"/>
    <property type="evidence" value="ECO:0007669"/>
    <property type="project" value="UniProtKB-KW"/>
</dbReference>
<dbReference type="Pfam" id="PF13649">
    <property type="entry name" value="Methyltransf_25"/>
    <property type="match status" value="1"/>
</dbReference>
<dbReference type="OrthoDB" id="3382693at2"/>
<name>A0A5M7BEA5_SACHI</name>
<dbReference type="RefSeq" id="WP_150070679.1">
    <property type="nucleotide sequence ID" value="NZ_VWPH01000020.1"/>
</dbReference>
<protein>
    <submittedName>
        <fullName evidence="2">Methyltransferase domain-containing protein</fullName>
    </submittedName>
</protein>
<keyword evidence="2" id="KW-0808">Transferase</keyword>